<accession>A0A9D1SRC0</accession>
<name>A0A9D1SRC0_9CLOT</name>
<reference evidence="2" key="2">
    <citation type="journal article" date="2021" name="PeerJ">
        <title>Extensive microbial diversity within the chicken gut microbiome revealed by metagenomics and culture.</title>
        <authorList>
            <person name="Gilroy R."/>
            <person name="Ravi A."/>
            <person name="Getino M."/>
            <person name="Pursley I."/>
            <person name="Horton D.L."/>
            <person name="Alikhan N.F."/>
            <person name="Baker D."/>
            <person name="Gharbi K."/>
            <person name="Hall N."/>
            <person name="Watson M."/>
            <person name="Adriaenssens E.M."/>
            <person name="Foster-Nyarko E."/>
            <person name="Jarju S."/>
            <person name="Secka A."/>
            <person name="Antonio M."/>
            <person name="Oren A."/>
            <person name="Chaudhuri R.R."/>
            <person name="La Ragione R."/>
            <person name="Hildebrand F."/>
            <person name="Pallen M.J."/>
        </authorList>
    </citation>
    <scope>NUCLEOTIDE SEQUENCE</scope>
    <source>
        <strain evidence="2">CHK154-7741</strain>
    </source>
</reference>
<evidence type="ECO:0000313" key="3">
    <source>
        <dbReference type="Proteomes" id="UP000886748"/>
    </source>
</evidence>
<keyword evidence="1" id="KW-0175">Coiled coil</keyword>
<reference evidence="2" key="1">
    <citation type="submission" date="2020-10" db="EMBL/GenBank/DDBJ databases">
        <authorList>
            <person name="Gilroy R."/>
        </authorList>
    </citation>
    <scope>NUCLEOTIDE SEQUENCE</scope>
    <source>
        <strain evidence="2">CHK154-7741</strain>
    </source>
</reference>
<dbReference type="Gene3D" id="6.10.280.220">
    <property type="match status" value="1"/>
</dbReference>
<organism evidence="2 3">
    <name type="scientific">Candidatus Limenecus avicola</name>
    <dbReference type="NCBI Taxonomy" id="2840847"/>
    <lineage>
        <taxon>Bacteria</taxon>
        <taxon>Bacillati</taxon>
        <taxon>Bacillota</taxon>
        <taxon>Clostridia</taxon>
        <taxon>Eubacteriales</taxon>
        <taxon>Clostridiaceae</taxon>
        <taxon>Clostridiaceae incertae sedis</taxon>
        <taxon>Candidatus Limenecus</taxon>
    </lineage>
</organism>
<dbReference type="AlphaFoldDB" id="A0A9D1SRC0"/>
<sequence>MGMAASQARYLGLTARKTNVEYEGQQVNQQRTALANESAGLFRRLLALDVPTAPTQTDYYSDNYTYSDSSATADGKVTISNIAENEGSDPPTYTVDISYNVDAMQYQAQNNQQVYTTKNDDGTYELHFKDGTSKTIKKVEGNLSETLVNEMNKAGGTTENHVDDEYYTYTNTANNATYYINATASKFDPEKTNTQQTVNLYSQIKTTESVSEQLKNVTMTKTSDGTYTKMTWTDENGVVQNRNLSAGRDYDSDAYDQAMQQYNIDKANYDKEIADINAKTEELQQTDRTLELRLKQLDTEQEALQTELDSVKKVIDKNVDNIFKTFQ</sequence>
<evidence type="ECO:0000256" key="1">
    <source>
        <dbReference type="SAM" id="Coils"/>
    </source>
</evidence>
<gene>
    <name evidence="2" type="ORF">IAD26_07135</name>
</gene>
<proteinExistence type="predicted"/>
<comment type="caution">
    <text evidence="2">The sequence shown here is derived from an EMBL/GenBank/DDBJ whole genome shotgun (WGS) entry which is preliminary data.</text>
</comment>
<dbReference type="Proteomes" id="UP000886748">
    <property type="component" value="Unassembled WGS sequence"/>
</dbReference>
<dbReference type="EMBL" id="DVOD01000052">
    <property type="protein sequence ID" value="HIU92888.1"/>
    <property type="molecule type" value="Genomic_DNA"/>
</dbReference>
<protein>
    <submittedName>
        <fullName evidence="2">Uncharacterized protein</fullName>
    </submittedName>
</protein>
<feature type="coiled-coil region" evidence="1">
    <location>
        <begin position="259"/>
        <end position="314"/>
    </location>
</feature>
<evidence type="ECO:0000313" key="2">
    <source>
        <dbReference type="EMBL" id="HIU92888.1"/>
    </source>
</evidence>